<accession>A0A3R7GH80</accession>
<sequence length="150" mass="16890">MSLDGPPEPFVRSALSRKKLNSTVPRYMNYENTSGYSQRAREQYDRRKRLEMENAAKSEKRQKELLEAEENAVPTDNDTSDEPEPAVDTETVSEEGSATKEQGTILETNQMEKTVPSLVVDEDPALMDVAKKINFDETSIDSDEKGISNE</sequence>
<protein>
    <submittedName>
        <fullName evidence="3">Uncharacterized protein</fullName>
    </submittedName>
</protein>
<evidence type="ECO:0000313" key="3">
    <source>
        <dbReference type="EMBL" id="RLM96848.1"/>
    </source>
</evidence>
<evidence type="ECO:0000313" key="4">
    <source>
        <dbReference type="EMBL" id="RLN85824.1"/>
    </source>
</evidence>
<reference evidence="5 6" key="2">
    <citation type="submission" date="2018-07" db="EMBL/GenBank/DDBJ databases">
        <title>Genome sequencing of oomycete isolates from Chile give support for New Zealand origin for Phytophthora kernoviae and make available the first Nothophytophthora sp. genome.</title>
        <authorList>
            <person name="Studholme D.J."/>
            <person name="Sanfuentes E."/>
            <person name="Panda P."/>
            <person name="Hill R."/>
            <person name="Sambles C."/>
            <person name="Grant M."/>
            <person name="Williams N.M."/>
            <person name="Mcdougal R.L."/>
        </authorList>
    </citation>
    <scope>NUCLEOTIDE SEQUENCE [LARGE SCALE GENOMIC DNA]</scope>
    <source>
        <strain evidence="3">Chile2</strain>
        <strain evidence="4">Chile4</strain>
    </source>
</reference>
<feature type="region of interest" description="Disordered" evidence="1">
    <location>
        <begin position="1"/>
        <end position="119"/>
    </location>
</feature>
<gene>
    <name evidence="3" type="ORF">BBI17_000234</name>
    <name evidence="4" type="ORF">BBO99_00000132</name>
    <name evidence="2" type="ORF">JM16_000300</name>
</gene>
<keyword evidence="5" id="KW-1185">Reference proteome</keyword>
<evidence type="ECO:0000313" key="5">
    <source>
        <dbReference type="Proteomes" id="UP000285624"/>
    </source>
</evidence>
<dbReference type="Proteomes" id="UP000285883">
    <property type="component" value="Unassembled WGS sequence"/>
</dbReference>
<dbReference type="Proteomes" id="UP000285624">
    <property type="component" value="Unassembled WGS sequence"/>
</dbReference>
<dbReference type="AlphaFoldDB" id="A0A3R7GH80"/>
<feature type="compositionally biased region" description="Basic and acidic residues" evidence="1">
    <location>
        <begin position="39"/>
        <end position="66"/>
    </location>
</feature>
<dbReference type="EMBL" id="MBDN02000004">
    <property type="protein sequence ID" value="RLN85824.1"/>
    <property type="molecule type" value="Genomic_DNA"/>
</dbReference>
<organism evidence="3 6">
    <name type="scientific">Phytophthora kernoviae</name>
    <dbReference type="NCBI Taxonomy" id="325452"/>
    <lineage>
        <taxon>Eukaryota</taxon>
        <taxon>Sar</taxon>
        <taxon>Stramenopiles</taxon>
        <taxon>Oomycota</taxon>
        <taxon>Peronosporomycetes</taxon>
        <taxon>Peronosporales</taxon>
        <taxon>Peronosporaceae</taxon>
        <taxon>Phytophthora</taxon>
    </lineage>
</organism>
<reference evidence="2" key="3">
    <citation type="submission" date="2020-06" db="EMBL/GenBank/DDBJ databases">
        <authorList>
            <person name="Studholme D.J."/>
        </authorList>
    </citation>
    <scope>NUCLEOTIDE SEQUENCE</scope>
    <source>
        <strain evidence="2">NZFS 2646</strain>
    </source>
</reference>
<reference evidence="2" key="1">
    <citation type="journal article" date="2015" name="Genom Data">
        <title>Genome sequences of six Phytophthora species associated with forests in New Zealand.</title>
        <authorList>
            <person name="Studholme D.J."/>
            <person name="McDougal R.L."/>
            <person name="Sambles C."/>
            <person name="Hansen E."/>
            <person name="Hardy G."/>
            <person name="Grant M."/>
            <person name="Ganley R.J."/>
            <person name="Williams N.M."/>
        </authorList>
    </citation>
    <scope>NUCLEOTIDE SEQUENCE</scope>
    <source>
        <strain evidence="2">NZFS 2646</strain>
    </source>
</reference>
<evidence type="ECO:0000313" key="2">
    <source>
        <dbReference type="EMBL" id="KAG2532625.1"/>
    </source>
</evidence>
<feature type="compositionally biased region" description="Acidic residues" evidence="1">
    <location>
        <begin position="78"/>
        <end position="93"/>
    </location>
</feature>
<dbReference type="EMBL" id="JPWV03000003">
    <property type="protein sequence ID" value="KAG2532625.1"/>
    <property type="molecule type" value="Genomic_DNA"/>
</dbReference>
<dbReference type="Proteomes" id="UP000785171">
    <property type="component" value="Unassembled WGS sequence"/>
</dbReference>
<evidence type="ECO:0000256" key="1">
    <source>
        <dbReference type="SAM" id="MobiDB-lite"/>
    </source>
</evidence>
<proteinExistence type="predicted"/>
<feature type="compositionally biased region" description="Polar residues" evidence="1">
    <location>
        <begin position="94"/>
        <end position="112"/>
    </location>
</feature>
<evidence type="ECO:0000313" key="6">
    <source>
        <dbReference type="Proteomes" id="UP000285883"/>
    </source>
</evidence>
<dbReference type="EMBL" id="MAYM02002315">
    <property type="protein sequence ID" value="RLM96848.1"/>
    <property type="molecule type" value="Genomic_DNA"/>
</dbReference>
<name>A0A3R7GH80_9STRA</name>
<comment type="caution">
    <text evidence="3">The sequence shown here is derived from an EMBL/GenBank/DDBJ whole genome shotgun (WGS) entry which is preliminary data.</text>
</comment>